<dbReference type="PANTHER" id="PTHR37835">
    <property type="entry name" value="ALPHA-CLOSTRIPAIN"/>
    <property type="match status" value="1"/>
</dbReference>
<name>A0A4Q7N964_9BURK</name>
<feature type="chain" id="PRO_5020976826" evidence="1">
    <location>
        <begin position="24"/>
        <end position="647"/>
    </location>
</feature>
<reference evidence="2 3" key="1">
    <citation type="submission" date="2019-02" db="EMBL/GenBank/DDBJ databases">
        <title>Genomic Encyclopedia of Type Strains, Phase IV (KMG-IV): sequencing the most valuable type-strain genomes for metagenomic binning, comparative biology and taxonomic classification.</title>
        <authorList>
            <person name="Goeker M."/>
        </authorList>
    </citation>
    <scope>NUCLEOTIDE SEQUENCE [LARGE SCALE GENOMIC DNA]</scope>
    <source>
        <strain evidence="2 3">K24</strain>
    </source>
</reference>
<keyword evidence="1" id="KW-0732">Signal</keyword>
<sequence length="647" mass="69223">MPTPDFPAFRLFAARLRSTFAIAALALLVVSCGGSGSQPAAKADVTLLVYMMGTNLESEDGSGTSNIDEMRSVAPSDRVNVVLATGAADKDGWRTVQRKRVRGQQVDVLDDLGNVDMGSAQTLQDFVSWGMKTYPAERTMLVLWDHGGGPNRGIGADPFTHNSLSLDDIRGAIAPATQAAGRKLALVGFDACLMGSVEVAQALAPYADYMIGSQELEPGAGQDWAALLSHLTRSPTDSTAAFGRTIVDAFIAKQLKDDPAAEATLSLIDLGRIDGVGAALADIAATLNGQLAADPVQTWIDIAEARTRAFIFGSVLLSPGPAELVDLHMFDWGSLRLADGQRERLAQALEQAVVHQKHTAAFSNLSGLTFYLPQRVAETAADTRTYTSLSFVSSTQRGFIRQHSDIGLDDTRLPLPTLGVIDWHDGTPQAPTSVQAPLNAVDRALVAQDFAAVQNADGWITALKPLTESTVDRLVDTSFMQGWFQLDDTGTPVYFSALPDGIRFAIDSPENFLVPVTLRNDTPDDDLPDGDPRRLQRGLLIVSDAAEPGVLRITGFLNALGNNYSAGVARPQGLPDEASVQPLWLAQDENNLGHWAAPQASAAVPFVPVTHNQQISRGTRDRLPSGAHARMGIVDVRGWISLDTLVY</sequence>
<organism evidence="2 3">
    <name type="scientific">Pigmentiphaga kullae</name>
    <dbReference type="NCBI Taxonomy" id="151784"/>
    <lineage>
        <taxon>Bacteria</taxon>
        <taxon>Pseudomonadati</taxon>
        <taxon>Pseudomonadota</taxon>
        <taxon>Betaproteobacteria</taxon>
        <taxon>Burkholderiales</taxon>
        <taxon>Alcaligenaceae</taxon>
        <taxon>Pigmentiphaga</taxon>
    </lineage>
</organism>
<dbReference type="InterPro" id="IPR005077">
    <property type="entry name" value="Peptidase_C11"/>
</dbReference>
<dbReference type="Proteomes" id="UP000292445">
    <property type="component" value="Unassembled WGS sequence"/>
</dbReference>
<dbReference type="Gene3D" id="3.40.50.11970">
    <property type="match status" value="1"/>
</dbReference>
<gene>
    <name evidence="2" type="ORF">EV675_5187</name>
</gene>
<evidence type="ECO:0000313" key="3">
    <source>
        <dbReference type="Proteomes" id="UP000292445"/>
    </source>
</evidence>
<dbReference type="Pfam" id="PF03415">
    <property type="entry name" value="Peptidase_C11"/>
    <property type="match status" value="1"/>
</dbReference>
<dbReference type="PANTHER" id="PTHR37835:SF1">
    <property type="entry name" value="ALPHA-CLOSTRIPAIN"/>
    <property type="match status" value="1"/>
</dbReference>
<dbReference type="RefSeq" id="WP_165404780.1">
    <property type="nucleotide sequence ID" value="NZ_SGXC01000003.1"/>
</dbReference>
<protein>
    <submittedName>
        <fullName evidence="2">Cysteine peptidase C11 family protein</fullName>
    </submittedName>
</protein>
<dbReference type="EMBL" id="SGXC01000003">
    <property type="protein sequence ID" value="RZS78537.1"/>
    <property type="molecule type" value="Genomic_DNA"/>
</dbReference>
<proteinExistence type="predicted"/>
<evidence type="ECO:0000256" key="1">
    <source>
        <dbReference type="SAM" id="SignalP"/>
    </source>
</evidence>
<dbReference type="AlphaFoldDB" id="A0A4Q7N964"/>
<feature type="signal peptide" evidence="1">
    <location>
        <begin position="1"/>
        <end position="23"/>
    </location>
</feature>
<comment type="caution">
    <text evidence="2">The sequence shown here is derived from an EMBL/GenBank/DDBJ whole genome shotgun (WGS) entry which is preliminary data.</text>
</comment>
<keyword evidence="3" id="KW-1185">Reference proteome</keyword>
<evidence type="ECO:0000313" key="2">
    <source>
        <dbReference type="EMBL" id="RZS78537.1"/>
    </source>
</evidence>
<accession>A0A4Q7N964</accession>